<sequence length="677" mass="78352">MEKQPQKKCCPNSGDGRISELPQPLLHNILAFLSQEEATRTSVLSKSWRSIGPTRPKIEFNEACYEGNHEKFLSNLDSTLQFYHGREICLQEFILHVSIINTNSVSLLAKWVPIVLLDMGVKRFHLISISNYFDLPSIVFEAETLEDLHLKRYRIESFENVRLWHLRKVSFFEVSIAEEHLRKIISSCPLIEHLAFDTCYGFTTIEVQNTNLKHFEYTNLKGYFTVTIKIDAPNVESISIVGYASWLLHGKTFPCLKSLCLEQCRIDSVEKVLSWHLRKLSFSLVDIKDEHLQKIMSNCPLIEHLAVEACHGITKVEVHNYSLKHFEYHRSVYCSEGTIKIEAPNIESIKIVGRSNWLYNGKTFTCLKSLLLECMVLTQKDFDSFSVDFCCLEDLKIHFCSGFDIFQLSSHSIKRLHLAVDGPTKAAIDLPNICCFELLCEYFPSITLTTNSSEWRSLILLKRELITKSETSLVYVKLNELLRALNHSRIHLHMRGFPLEVPHGYGGFGEPAVIESLGVAYRRPCSSLEASLNYFFGSFRPRYIEQSIYPLSVTEEYDEENEDIMADLYAEEQAANRLMDHWYAVQAGIADEVMDLPAVPESNQYGEANELIDRLWIFLMKKEREDRIWQQDLEEVSVEAYGRNGVEWRRVQSKDLSQLELPNNVDQKIRFQLKWRE</sequence>
<dbReference type="PANTHER" id="PTHR34145">
    <property type="entry name" value="OS02G0105600 PROTEIN"/>
    <property type="match status" value="1"/>
</dbReference>
<proteinExistence type="predicted"/>
<reference evidence="2" key="1">
    <citation type="submission" date="2019-12" db="EMBL/GenBank/DDBJ databases">
        <authorList>
            <person name="Scholes J."/>
        </authorList>
    </citation>
    <scope>NUCLEOTIDE SEQUENCE</scope>
</reference>
<dbReference type="InterPro" id="IPR055411">
    <property type="entry name" value="LRR_FXL15/At3g58940/PEG3-like"/>
</dbReference>
<name>A0A9N7NN13_STRHE</name>
<dbReference type="InterPro" id="IPR055357">
    <property type="entry name" value="LRR_At1g61320_AtMIF1"/>
</dbReference>
<dbReference type="Pfam" id="PF23622">
    <property type="entry name" value="LRR_At1g61320_AtMIF1"/>
    <property type="match status" value="1"/>
</dbReference>
<protein>
    <recommendedName>
        <fullName evidence="1">F-box domain-containing protein</fullName>
    </recommendedName>
</protein>
<dbReference type="AlphaFoldDB" id="A0A9N7NN13"/>
<dbReference type="EMBL" id="CACSLK010027842">
    <property type="protein sequence ID" value="CAA0833936.1"/>
    <property type="molecule type" value="Genomic_DNA"/>
</dbReference>
<accession>A0A9N7NN13</accession>
<dbReference type="PROSITE" id="PS50181">
    <property type="entry name" value="FBOX"/>
    <property type="match status" value="1"/>
</dbReference>
<dbReference type="InterPro" id="IPR053772">
    <property type="entry name" value="At1g61320/At1g61330-like"/>
</dbReference>
<dbReference type="InterPro" id="IPR001810">
    <property type="entry name" value="F-box_dom"/>
</dbReference>
<feature type="domain" description="F-box" evidence="1">
    <location>
        <begin position="15"/>
        <end position="51"/>
    </location>
</feature>
<evidence type="ECO:0000259" key="1">
    <source>
        <dbReference type="PROSITE" id="PS50181"/>
    </source>
</evidence>
<dbReference type="Pfam" id="PF00646">
    <property type="entry name" value="F-box"/>
    <property type="match status" value="1"/>
</dbReference>
<dbReference type="Pfam" id="PF24758">
    <property type="entry name" value="LRR_At5g56370"/>
    <property type="match status" value="1"/>
</dbReference>
<comment type="caution">
    <text evidence="2">The sequence shown here is derived from an EMBL/GenBank/DDBJ whole genome shotgun (WGS) entry which is preliminary data.</text>
</comment>
<dbReference type="Proteomes" id="UP001153555">
    <property type="component" value="Unassembled WGS sequence"/>
</dbReference>
<keyword evidence="3" id="KW-1185">Reference proteome</keyword>
<dbReference type="SUPFAM" id="SSF52058">
    <property type="entry name" value="L domain-like"/>
    <property type="match status" value="1"/>
</dbReference>
<dbReference type="PANTHER" id="PTHR34145:SF28">
    <property type="entry name" value="F-BOX DOMAIN-CONTAINING PROTEIN"/>
    <property type="match status" value="1"/>
</dbReference>
<evidence type="ECO:0000313" key="2">
    <source>
        <dbReference type="EMBL" id="CAA0833936.1"/>
    </source>
</evidence>
<dbReference type="Gene3D" id="3.80.10.10">
    <property type="entry name" value="Ribonuclease Inhibitor"/>
    <property type="match status" value="1"/>
</dbReference>
<dbReference type="InterPro" id="IPR036047">
    <property type="entry name" value="F-box-like_dom_sf"/>
</dbReference>
<dbReference type="SUPFAM" id="SSF81383">
    <property type="entry name" value="F-box domain"/>
    <property type="match status" value="1"/>
</dbReference>
<dbReference type="InterPro" id="IPR032675">
    <property type="entry name" value="LRR_dom_sf"/>
</dbReference>
<dbReference type="OrthoDB" id="1181031at2759"/>
<organism evidence="2 3">
    <name type="scientific">Striga hermonthica</name>
    <name type="common">Purple witchweed</name>
    <name type="synonym">Buchnera hermonthica</name>
    <dbReference type="NCBI Taxonomy" id="68872"/>
    <lineage>
        <taxon>Eukaryota</taxon>
        <taxon>Viridiplantae</taxon>
        <taxon>Streptophyta</taxon>
        <taxon>Embryophyta</taxon>
        <taxon>Tracheophyta</taxon>
        <taxon>Spermatophyta</taxon>
        <taxon>Magnoliopsida</taxon>
        <taxon>eudicotyledons</taxon>
        <taxon>Gunneridae</taxon>
        <taxon>Pentapetalae</taxon>
        <taxon>asterids</taxon>
        <taxon>lamiids</taxon>
        <taxon>Lamiales</taxon>
        <taxon>Orobanchaceae</taxon>
        <taxon>Buchnereae</taxon>
        <taxon>Striga</taxon>
    </lineage>
</organism>
<evidence type="ECO:0000313" key="3">
    <source>
        <dbReference type="Proteomes" id="UP001153555"/>
    </source>
</evidence>
<gene>
    <name evidence="2" type="ORF">SHERM_29192</name>
</gene>